<feature type="transmembrane region" description="Helical" evidence="1">
    <location>
        <begin position="135"/>
        <end position="156"/>
    </location>
</feature>
<keyword evidence="1" id="KW-0812">Transmembrane</keyword>
<name>A0A1I7UYP9_9PELO</name>
<feature type="transmembrane region" description="Helical" evidence="1">
    <location>
        <begin position="186"/>
        <end position="206"/>
    </location>
</feature>
<keyword evidence="1" id="KW-0472">Membrane</keyword>
<protein>
    <submittedName>
        <fullName evidence="3">Serpentine receptor class gamma</fullName>
    </submittedName>
</protein>
<evidence type="ECO:0000313" key="2">
    <source>
        <dbReference type="Proteomes" id="UP000095282"/>
    </source>
</evidence>
<organism evidence="2 3">
    <name type="scientific">Caenorhabditis tropicalis</name>
    <dbReference type="NCBI Taxonomy" id="1561998"/>
    <lineage>
        <taxon>Eukaryota</taxon>
        <taxon>Metazoa</taxon>
        <taxon>Ecdysozoa</taxon>
        <taxon>Nematoda</taxon>
        <taxon>Chromadorea</taxon>
        <taxon>Rhabditida</taxon>
        <taxon>Rhabditina</taxon>
        <taxon>Rhabditomorpha</taxon>
        <taxon>Rhabditoidea</taxon>
        <taxon>Rhabditidae</taxon>
        <taxon>Peloderinae</taxon>
        <taxon>Caenorhabditis</taxon>
    </lineage>
</organism>
<reference evidence="3" key="1">
    <citation type="submission" date="2016-11" db="UniProtKB">
        <authorList>
            <consortium name="WormBaseParasite"/>
        </authorList>
    </citation>
    <scope>IDENTIFICATION</scope>
</reference>
<keyword evidence="2" id="KW-1185">Reference proteome</keyword>
<evidence type="ECO:0000256" key="1">
    <source>
        <dbReference type="SAM" id="Phobius"/>
    </source>
</evidence>
<dbReference type="Proteomes" id="UP000095282">
    <property type="component" value="Unplaced"/>
</dbReference>
<proteinExistence type="predicted"/>
<feature type="transmembrane region" description="Helical" evidence="1">
    <location>
        <begin position="103"/>
        <end position="123"/>
    </location>
</feature>
<feature type="transmembrane region" description="Helical" evidence="1">
    <location>
        <begin position="12"/>
        <end position="35"/>
    </location>
</feature>
<dbReference type="AlphaFoldDB" id="A0A1I7UYP9"/>
<keyword evidence="1" id="KW-1133">Transmembrane helix</keyword>
<sequence length="254" mass="29078">MSLDEPPFMDKAMMKLGMFLLVSLGYNLSLFHAYYQFQHSEIRDNCFIRSIFFSIAFPPLLSVLFKMLELIEECPPEFKSFSIFKFHGWFGWNAIDRYLIQVILYRGFVLVVEVVIIISHFSPDHSENSPLACDFYFSLIYPAAAEVLVSIISLQVKNPKPNLRIDAIFLIILTSVLYLGEFSLPCLIICSVIIIIFEAMHIRNVLYAKIVMKNQKKGQEQCESYDCGMTIIDCDQIISTSASLTVKSTDFVAE</sequence>
<accession>A0A1I7UYP9</accession>
<evidence type="ECO:0000313" key="3">
    <source>
        <dbReference type="WBParaSite" id="Csp11.Scaffold630.g20671.t2"/>
    </source>
</evidence>
<dbReference type="WBParaSite" id="Csp11.Scaffold630.g20671.t2">
    <property type="protein sequence ID" value="Csp11.Scaffold630.g20671.t2"/>
    <property type="gene ID" value="Csp11.Scaffold630.g20671"/>
</dbReference>